<dbReference type="Proteomes" id="UP000799772">
    <property type="component" value="Unassembled WGS sequence"/>
</dbReference>
<dbReference type="AlphaFoldDB" id="A0A9P4I8R3"/>
<feature type="region of interest" description="Disordered" evidence="1">
    <location>
        <begin position="198"/>
        <end position="229"/>
    </location>
</feature>
<evidence type="ECO:0000313" key="2">
    <source>
        <dbReference type="EMBL" id="KAF2097100.1"/>
    </source>
</evidence>
<dbReference type="EMBL" id="ML978128">
    <property type="protein sequence ID" value="KAF2097100.1"/>
    <property type="molecule type" value="Genomic_DNA"/>
</dbReference>
<feature type="compositionally biased region" description="Polar residues" evidence="1">
    <location>
        <begin position="218"/>
        <end position="227"/>
    </location>
</feature>
<name>A0A9P4I8R3_9PEZI</name>
<gene>
    <name evidence="2" type="ORF">NA57DRAFT_57703</name>
</gene>
<comment type="caution">
    <text evidence="2">The sequence shown here is derived from an EMBL/GenBank/DDBJ whole genome shotgun (WGS) entry which is preliminary data.</text>
</comment>
<protein>
    <submittedName>
        <fullName evidence="2">Uncharacterized protein</fullName>
    </submittedName>
</protein>
<accession>A0A9P4I8R3</accession>
<sequence>MDEPKKDKTKMDPEIKKVIQDAVIQEHQQFVHLLISNYHFLLTKRERSGADHRNLEPTERLKTILENQDKTHDAVRANILAEARDYAQSGKVRKQTYSHEAIEAAEARMKFFLESEPDDPDADLAVPTMAPLTWPPENYKASAASGDAMDVDGKDGDEGLTAAELALRTMVALDTYDDVARESREFYEKALERRQAREAAVEAGSSRDVPMTAPVDGPNSSGFNWTSAGGADTVRTRSASMQVGASKAEARGLELASVLI</sequence>
<proteinExistence type="predicted"/>
<organism evidence="2 3">
    <name type="scientific">Rhizodiscina lignyota</name>
    <dbReference type="NCBI Taxonomy" id="1504668"/>
    <lineage>
        <taxon>Eukaryota</taxon>
        <taxon>Fungi</taxon>
        <taxon>Dikarya</taxon>
        <taxon>Ascomycota</taxon>
        <taxon>Pezizomycotina</taxon>
        <taxon>Dothideomycetes</taxon>
        <taxon>Pleosporomycetidae</taxon>
        <taxon>Aulographales</taxon>
        <taxon>Rhizodiscinaceae</taxon>
        <taxon>Rhizodiscina</taxon>
    </lineage>
</organism>
<evidence type="ECO:0000256" key="1">
    <source>
        <dbReference type="SAM" id="MobiDB-lite"/>
    </source>
</evidence>
<evidence type="ECO:0000313" key="3">
    <source>
        <dbReference type="Proteomes" id="UP000799772"/>
    </source>
</evidence>
<reference evidence="2" key="1">
    <citation type="journal article" date="2020" name="Stud. Mycol.">
        <title>101 Dothideomycetes genomes: a test case for predicting lifestyles and emergence of pathogens.</title>
        <authorList>
            <person name="Haridas S."/>
            <person name="Albert R."/>
            <person name="Binder M."/>
            <person name="Bloem J."/>
            <person name="Labutti K."/>
            <person name="Salamov A."/>
            <person name="Andreopoulos B."/>
            <person name="Baker S."/>
            <person name="Barry K."/>
            <person name="Bills G."/>
            <person name="Bluhm B."/>
            <person name="Cannon C."/>
            <person name="Castanera R."/>
            <person name="Culley D."/>
            <person name="Daum C."/>
            <person name="Ezra D."/>
            <person name="Gonzalez J."/>
            <person name="Henrissat B."/>
            <person name="Kuo A."/>
            <person name="Liang C."/>
            <person name="Lipzen A."/>
            <person name="Lutzoni F."/>
            <person name="Magnuson J."/>
            <person name="Mondo S."/>
            <person name="Nolan M."/>
            <person name="Ohm R."/>
            <person name="Pangilinan J."/>
            <person name="Park H.-J."/>
            <person name="Ramirez L."/>
            <person name="Alfaro M."/>
            <person name="Sun H."/>
            <person name="Tritt A."/>
            <person name="Yoshinaga Y."/>
            <person name="Zwiers L.-H."/>
            <person name="Turgeon B."/>
            <person name="Goodwin S."/>
            <person name="Spatafora J."/>
            <person name="Crous P."/>
            <person name="Grigoriev I."/>
        </authorList>
    </citation>
    <scope>NUCLEOTIDE SEQUENCE</scope>
    <source>
        <strain evidence="2">CBS 133067</strain>
    </source>
</reference>
<keyword evidence="3" id="KW-1185">Reference proteome</keyword>